<evidence type="ECO:0000256" key="13">
    <source>
        <dbReference type="ARBA" id="ARBA00044780"/>
    </source>
</evidence>
<dbReference type="PRINTS" id="PR00171">
    <property type="entry name" value="SUGRTRNSPORT"/>
</dbReference>
<evidence type="ECO:0000256" key="9">
    <source>
        <dbReference type="ARBA" id="ARBA00044656"/>
    </source>
</evidence>
<evidence type="ECO:0000256" key="8">
    <source>
        <dbReference type="ARBA" id="ARBA00044648"/>
    </source>
</evidence>
<evidence type="ECO:0000256" key="15">
    <source>
        <dbReference type="SAM" id="Phobius"/>
    </source>
</evidence>
<evidence type="ECO:0000259" key="16">
    <source>
        <dbReference type="PROSITE" id="PS50850"/>
    </source>
</evidence>
<dbReference type="GO" id="GO:0016020">
    <property type="term" value="C:membrane"/>
    <property type="evidence" value="ECO:0007669"/>
    <property type="project" value="UniProtKB-SubCell"/>
</dbReference>
<dbReference type="InterPro" id="IPR005829">
    <property type="entry name" value="Sugar_transporter_CS"/>
</dbReference>
<feature type="transmembrane region" description="Helical" evidence="15">
    <location>
        <begin position="91"/>
        <end position="108"/>
    </location>
</feature>
<dbReference type="PANTHER" id="PTHR48022">
    <property type="entry name" value="PLASTIDIC GLUCOSE TRANSPORTER 4"/>
    <property type="match status" value="1"/>
</dbReference>
<comment type="catalytic activity">
    <reaction evidence="8">
        <text>D-glucose(out) = D-glucose(in)</text>
        <dbReference type="Rhea" id="RHEA:60376"/>
        <dbReference type="ChEBI" id="CHEBI:4167"/>
    </reaction>
    <physiologicalReaction direction="left-to-right" evidence="8">
        <dbReference type="Rhea" id="RHEA:60377"/>
    </physiologicalReaction>
</comment>
<dbReference type="AlphaFoldDB" id="A0A1V9ZHX5"/>
<dbReference type="Proteomes" id="UP000243217">
    <property type="component" value="Unassembled WGS sequence"/>
</dbReference>
<evidence type="ECO:0000256" key="7">
    <source>
        <dbReference type="ARBA" id="ARBA00044637"/>
    </source>
</evidence>
<gene>
    <name evidence="17" type="ORF">THRCLA_06964</name>
</gene>
<comment type="catalytic activity">
    <reaction evidence="12">
        <text>D-fructose(out) = D-fructose(in)</text>
        <dbReference type="Rhea" id="RHEA:60372"/>
        <dbReference type="ChEBI" id="CHEBI:37721"/>
    </reaction>
    <physiologicalReaction direction="left-to-right" evidence="12">
        <dbReference type="Rhea" id="RHEA:60373"/>
    </physiologicalReaction>
</comment>
<evidence type="ECO:0000256" key="10">
    <source>
        <dbReference type="ARBA" id="ARBA00044662"/>
    </source>
</evidence>
<evidence type="ECO:0000256" key="3">
    <source>
        <dbReference type="ARBA" id="ARBA00011738"/>
    </source>
</evidence>
<dbReference type="InterPro" id="IPR020846">
    <property type="entry name" value="MFS_dom"/>
</dbReference>
<dbReference type="PROSITE" id="PS00217">
    <property type="entry name" value="SUGAR_TRANSPORT_2"/>
    <property type="match status" value="1"/>
</dbReference>
<sequence length="517" mass="55984">MSGGIAMVPGQDAHQAPTQGSRAYAIVVCVFASLGGIFFGYDQGVTGGVLVMDSFLKSFCYGFGGNTEEQCHAQTTDLPDNWTTFTTMYNVFYYLGCIGGAYLGGVVADKYGRRMTIFTAGVLFCIGTVLLVVTTQGNHTMAYIARIIQGFGVGNSSFSLPVFGAEMAPKELRGMLSGFMQMAVTTGLLLAGIMNYVVQDEPKGWRTTNFIACCFPVVVSLGIFFVPESPRWIYKARGRDAAAAVLRRLRRTENITAELQAIGDALEEEGTGSATWSDLWHPNLRPRLIIACFLQLLQQATGVNPIFTYGGQIFQNVVGNNGIISLLILTIVNFISTMPGMLMVDKVGRRRLLLLGGVGMVIGHVVSGIAFTAGCTGDTENSTCTTSAGWTIIVFSAFFVFNFAISWGPVCWIYPAEIFPLNARAKAVSASTMTNWCAGALMIGIPKLFPYLNIYGVFFLFAALCTLATIYVFFKCPETKGVLLEDIEHLFAKGVSARNARPPTKSIDYETPKVDQA</sequence>
<evidence type="ECO:0000256" key="5">
    <source>
        <dbReference type="ARBA" id="ARBA00022989"/>
    </source>
</evidence>
<keyword evidence="17" id="KW-0762">Sugar transport</keyword>
<evidence type="ECO:0000256" key="4">
    <source>
        <dbReference type="ARBA" id="ARBA00022692"/>
    </source>
</evidence>
<comment type="catalytic activity">
    <reaction evidence="11">
        <text>D-glucosamine(out) = D-glucosamine(in)</text>
        <dbReference type="Rhea" id="RHEA:78423"/>
        <dbReference type="ChEBI" id="CHEBI:58723"/>
    </reaction>
    <physiologicalReaction direction="left-to-right" evidence="11">
        <dbReference type="Rhea" id="RHEA:78424"/>
    </physiologicalReaction>
</comment>
<evidence type="ECO:0000256" key="14">
    <source>
        <dbReference type="RuleBase" id="RU003346"/>
    </source>
</evidence>
<protein>
    <recommendedName>
        <fullName evidence="13">Hexose transporter 1</fullName>
    </recommendedName>
</protein>
<dbReference type="OrthoDB" id="61561at2759"/>
<proteinExistence type="inferred from homology"/>
<comment type="catalytic activity">
    <reaction evidence="7">
        <text>D-galactose(in) = D-galactose(out)</text>
        <dbReference type="Rhea" id="RHEA:34915"/>
        <dbReference type="ChEBI" id="CHEBI:4139"/>
    </reaction>
    <physiologicalReaction direction="right-to-left" evidence="7">
        <dbReference type="Rhea" id="RHEA:34917"/>
    </physiologicalReaction>
</comment>
<reference evidence="17 18" key="1">
    <citation type="journal article" date="2014" name="Genome Biol. Evol.">
        <title>The secreted proteins of Achlya hypogyna and Thraustotheca clavata identify the ancestral oomycete secretome and reveal gene acquisitions by horizontal gene transfer.</title>
        <authorList>
            <person name="Misner I."/>
            <person name="Blouin N."/>
            <person name="Leonard G."/>
            <person name="Richards T.A."/>
            <person name="Lane C.E."/>
        </authorList>
    </citation>
    <scope>NUCLEOTIDE SEQUENCE [LARGE SCALE GENOMIC DNA]</scope>
    <source>
        <strain evidence="17 18">ATCC 34112</strain>
    </source>
</reference>
<keyword evidence="5 15" id="KW-1133">Transmembrane helix</keyword>
<evidence type="ECO:0000256" key="2">
    <source>
        <dbReference type="ARBA" id="ARBA00010992"/>
    </source>
</evidence>
<dbReference type="NCBIfam" id="TIGR00879">
    <property type="entry name" value="SP"/>
    <property type="match status" value="1"/>
</dbReference>
<comment type="subunit">
    <text evidence="3">Homodimer.</text>
</comment>
<dbReference type="STRING" id="74557.A0A1V9ZHX5"/>
<evidence type="ECO:0000313" key="18">
    <source>
        <dbReference type="Proteomes" id="UP000243217"/>
    </source>
</evidence>
<organism evidence="17 18">
    <name type="scientific">Thraustotheca clavata</name>
    <dbReference type="NCBI Taxonomy" id="74557"/>
    <lineage>
        <taxon>Eukaryota</taxon>
        <taxon>Sar</taxon>
        <taxon>Stramenopiles</taxon>
        <taxon>Oomycota</taxon>
        <taxon>Saprolegniomycetes</taxon>
        <taxon>Saprolegniales</taxon>
        <taxon>Achlyaceae</taxon>
        <taxon>Thraustotheca</taxon>
    </lineage>
</organism>
<keyword evidence="6 15" id="KW-0472">Membrane</keyword>
<feature type="transmembrane region" description="Helical" evidence="15">
    <location>
        <begin position="322"/>
        <end position="340"/>
    </location>
</feature>
<comment type="catalytic activity">
    <reaction evidence="10">
        <text>D-mannose(out) = D-mannose(in)</text>
        <dbReference type="Rhea" id="RHEA:78391"/>
        <dbReference type="ChEBI" id="CHEBI:4208"/>
    </reaction>
    <physiologicalReaction direction="left-to-right" evidence="10">
        <dbReference type="Rhea" id="RHEA:78392"/>
    </physiologicalReaction>
</comment>
<dbReference type="EMBL" id="JNBS01001913">
    <property type="protein sequence ID" value="OQR97420.1"/>
    <property type="molecule type" value="Genomic_DNA"/>
</dbReference>
<comment type="similarity">
    <text evidence="2 14">Belongs to the major facilitator superfamily. Sugar transporter (TC 2.A.1.1) family.</text>
</comment>
<keyword evidence="18" id="KW-1185">Reference proteome</keyword>
<dbReference type="InterPro" id="IPR003663">
    <property type="entry name" value="Sugar/inositol_transpt"/>
</dbReference>
<dbReference type="InterPro" id="IPR050360">
    <property type="entry name" value="MFS_Sugar_Transporters"/>
</dbReference>
<dbReference type="Pfam" id="PF00083">
    <property type="entry name" value="Sugar_tr"/>
    <property type="match status" value="1"/>
</dbReference>
<feature type="transmembrane region" description="Helical" evidence="15">
    <location>
        <begin position="175"/>
        <end position="197"/>
    </location>
</feature>
<evidence type="ECO:0000256" key="12">
    <source>
        <dbReference type="ARBA" id="ARBA00044710"/>
    </source>
</evidence>
<dbReference type="InterPro" id="IPR005828">
    <property type="entry name" value="MFS_sugar_transport-like"/>
</dbReference>
<evidence type="ECO:0000256" key="6">
    <source>
        <dbReference type="ARBA" id="ARBA00023136"/>
    </source>
</evidence>
<accession>A0A1V9ZHX5</accession>
<feature type="transmembrane region" description="Helical" evidence="15">
    <location>
        <begin position="23"/>
        <end position="41"/>
    </location>
</feature>
<feature type="transmembrane region" description="Helical" evidence="15">
    <location>
        <begin position="392"/>
        <end position="415"/>
    </location>
</feature>
<dbReference type="PROSITE" id="PS50850">
    <property type="entry name" value="MFS"/>
    <property type="match status" value="1"/>
</dbReference>
<feature type="transmembrane region" description="Helical" evidence="15">
    <location>
        <begin position="451"/>
        <end position="474"/>
    </location>
</feature>
<feature type="transmembrane region" description="Helical" evidence="15">
    <location>
        <begin position="115"/>
        <end position="135"/>
    </location>
</feature>
<dbReference type="PROSITE" id="PS00216">
    <property type="entry name" value="SUGAR_TRANSPORT_1"/>
    <property type="match status" value="2"/>
</dbReference>
<keyword evidence="14" id="KW-0813">Transport</keyword>
<dbReference type="FunFam" id="1.20.1250.20:FF:000129">
    <property type="entry name" value="Major Facilitator Superfamily (MFS)"/>
    <property type="match status" value="1"/>
</dbReference>
<evidence type="ECO:0000256" key="11">
    <source>
        <dbReference type="ARBA" id="ARBA00044668"/>
    </source>
</evidence>
<dbReference type="Gene3D" id="1.20.1250.20">
    <property type="entry name" value="MFS general substrate transporter like domains"/>
    <property type="match status" value="1"/>
</dbReference>
<evidence type="ECO:0000256" key="1">
    <source>
        <dbReference type="ARBA" id="ARBA00004141"/>
    </source>
</evidence>
<keyword evidence="4 15" id="KW-0812">Transmembrane</keyword>
<feature type="transmembrane region" description="Helical" evidence="15">
    <location>
        <begin position="209"/>
        <end position="227"/>
    </location>
</feature>
<comment type="caution">
    <text evidence="17">The sequence shown here is derived from an EMBL/GenBank/DDBJ whole genome shotgun (WGS) entry which is preliminary data.</text>
</comment>
<feature type="domain" description="Major facilitator superfamily (MFS) profile" evidence="16">
    <location>
        <begin position="28"/>
        <end position="480"/>
    </location>
</feature>
<dbReference type="PANTHER" id="PTHR48022:SF2">
    <property type="entry name" value="PLASTIDIC GLUCOSE TRANSPORTER 4"/>
    <property type="match status" value="1"/>
</dbReference>
<dbReference type="InterPro" id="IPR036259">
    <property type="entry name" value="MFS_trans_sf"/>
</dbReference>
<comment type="subcellular location">
    <subcellularLocation>
        <location evidence="1">Membrane</location>
        <topology evidence="1">Multi-pass membrane protein</topology>
    </subcellularLocation>
</comment>
<dbReference type="GO" id="GO:0005351">
    <property type="term" value="F:carbohydrate:proton symporter activity"/>
    <property type="evidence" value="ECO:0007669"/>
    <property type="project" value="TreeGrafter"/>
</dbReference>
<comment type="catalytic activity">
    <reaction evidence="9">
        <text>D-xylose(out) = D-xylose(in)</text>
        <dbReference type="Rhea" id="RHEA:78427"/>
        <dbReference type="ChEBI" id="CHEBI:53455"/>
    </reaction>
    <physiologicalReaction direction="left-to-right" evidence="9">
        <dbReference type="Rhea" id="RHEA:78428"/>
    </physiologicalReaction>
</comment>
<dbReference type="SUPFAM" id="SSF103473">
    <property type="entry name" value="MFS general substrate transporter"/>
    <property type="match status" value="1"/>
</dbReference>
<name>A0A1V9ZHX5_9STRA</name>
<feature type="transmembrane region" description="Helical" evidence="15">
    <location>
        <begin position="352"/>
        <end position="372"/>
    </location>
</feature>
<evidence type="ECO:0000313" key="17">
    <source>
        <dbReference type="EMBL" id="OQR97420.1"/>
    </source>
</evidence>
<feature type="transmembrane region" description="Helical" evidence="15">
    <location>
        <begin position="141"/>
        <end position="163"/>
    </location>
</feature>